<protein>
    <submittedName>
        <fullName evidence="6">ABC transporter ATP-binding protein</fullName>
    </submittedName>
</protein>
<dbReference type="GO" id="GO:0016020">
    <property type="term" value="C:membrane"/>
    <property type="evidence" value="ECO:0007669"/>
    <property type="project" value="InterPro"/>
</dbReference>
<dbReference type="OrthoDB" id="9778870at2"/>
<dbReference type="InterPro" id="IPR003439">
    <property type="entry name" value="ABC_transporter-like_ATP-bd"/>
</dbReference>
<evidence type="ECO:0000256" key="3">
    <source>
        <dbReference type="ARBA" id="ARBA00022741"/>
    </source>
</evidence>
<organism evidence="6 7">
    <name type="scientific">Leptospira idonii</name>
    <dbReference type="NCBI Taxonomy" id="1193500"/>
    <lineage>
        <taxon>Bacteria</taxon>
        <taxon>Pseudomonadati</taxon>
        <taxon>Spirochaetota</taxon>
        <taxon>Spirochaetia</taxon>
        <taxon>Leptospirales</taxon>
        <taxon>Leptospiraceae</taxon>
        <taxon>Leptospira</taxon>
    </lineage>
</organism>
<dbReference type="InterPro" id="IPR015860">
    <property type="entry name" value="ABC_transpr_TagH-like"/>
</dbReference>
<evidence type="ECO:0000313" key="7">
    <source>
        <dbReference type="Proteomes" id="UP000298058"/>
    </source>
</evidence>
<evidence type="ECO:0000256" key="2">
    <source>
        <dbReference type="ARBA" id="ARBA00022448"/>
    </source>
</evidence>
<dbReference type="AlphaFoldDB" id="A0A4R9LVM1"/>
<evidence type="ECO:0000313" key="6">
    <source>
        <dbReference type="EMBL" id="TGN18294.1"/>
    </source>
</evidence>
<sequence length="429" mass="48160">MNSESLSIQFEKVSKRYILGQMSHGMITKDLQSWWAKLRGKQDPNSLIDATKEKQTSDTSEFYALKDINFSIQKGEVIGIIGRNGAGKSTLLKLLSRVTSPSNGKIKINGKIASLLEVGTGFHPDLTGRENIFLNGAILGMSRKEIFAKFDEIVEFAGVSKFIDTPVKRYSSGMYVRLAFAVAAHLEPDILVVDEVLAVGDLEFQKKCLGKMESVSKKSGRTILFVSHNMAAISSLCTRTIYLKKGQIHYDGKTEDTISKYLQDNQSILEENLSERKDREGEGQIIFEETWTEDEAGKRKTTFLSGESLVIAAKIRIRNKIPYKKISAAFQVQDQNDYTLTDLNTQSKAIEFDVPTDRDSAVLRCKLPNIPLMPGSYNHHVILRTDNIIQDFVLTAGNFHIEEGDFFGTGRTFDRGHGYILLHQEWSLN</sequence>
<evidence type="ECO:0000259" key="5">
    <source>
        <dbReference type="PROSITE" id="PS50893"/>
    </source>
</evidence>
<name>A0A4R9LVM1_9LEPT</name>
<dbReference type="CDD" id="cd03220">
    <property type="entry name" value="ABC_KpsT_Wzt"/>
    <property type="match status" value="1"/>
</dbReference>
<dbReference type="Pfam" id="PF00005">
    <property type="entry name" value="ABC_tran"/>
    <property type="match status" value="1"/>
</dbReference>
<comment type="similarity">
    <text evidence="1">Belongs to the ABC transporter superfamily.</text>
</comment>
<dbReference type="PANTHER" id="PTHR46743:SF2">
    <property type="entry name" value="TEICHOIC ACIDS EXPORT ATP-BINDING PROTEIN TAGH"/>
    <property type="match status" value="1"/>
</dbReference>
<dbReference type="PROSITE" id="PS50893">
    <property type="entry name" value="ABC_TRANSPORTER_2"/>
    <property type="match status" value="1"/>
</dbReference>
<proteinExistence type="inferred from homology"/>
<dbReference type="InterPro" id="IPR050683">
    <property type="entry name" value="Bact_Polysacc_Export_ATP-bd"/>
</dbReference>
<dbReference type="RefSeq" id="WP_135760982.1">
    <property type="nucleotide sequence ID" value="NZ_RQHW01000047.1"/>
</dbReference>
<keyword evidence="7" id="KW-1185">Reference proteome</keyword>
<keyword evidence="2" id="KW-0813">Transport</keyword>
<dbReference type="PANTHER" id="PTHR46743">
    <property type="entry name" value="TEICHOIC ACIDS EXPORT ATP-BINDING PROTEIN TAGH"/>
    <property type="match status" value="1"/>
</dbReference>
<comment type="caution">
    <text evidence="6">The sequence shown here is derived from an EMBL/GenBank/DDBJ whole genome shotgun (WGS) entry which is preliminary data.</text>
</comment>
<dbReference type="InterPro" id="IPR027417">
    <property type="entry name" value="P-loop_NTPase"/>
</dbReference>
<gene>
    <name evidence="6" type="ORF">EHS15_12880</name>
</gene>
<reference evidence="6" key="1">
    <citation type="journal article" date="2019" name="PLoS Negl. Trop. Dis.">
        <title>Revisiting the worldwide diversity of Leptospira species in the environment.</title>
        <authorList>
            <person name="Vincent A.T."/>
            <person name="Schiettekatte O."/>
            <person name="Bourhy P."/>
            <person name="Veyrier F.J."/>
            <person name="Picardeau M."/>
        </authorList>
    </citation>
    <scope>NUCLEOTIDE SEQUENCE [LARGE SCALE GENOMIC DNA]</scope>
    <source>
        <strain evidence="6">201300427</strain>
    </source>
</reference>
<keyword evidence="4 6" id="KW-0067">ATP-binding</keyword>
<dbReference type="Proteomes" id="UP000298058">
    <property type="component" value="Unassembled WGS sequence"/>
</dbReference>
<dbReference type="Pfam" id="PF14524">
    <property type="entry name" value="Wzt_C"/>
    <property type="match status" value="1"/>
</dbReference>
<dbReference type="CDD" id="cd10147">
    <property type="entry name" value="Wzt_C-like"/>
    <property type="match status" value="1"/>
</dbReference>
<dbReference type="EMBL" id="RQHW01000047">
    <property type="protein sequence ID" value="TGN18294.1"/>
    <property type="molecule type" value="Genomic_DNA"/>
</dbReference>
<dbReference type="Gene3D" id="2.70.50.60">
    <property type="entry name" value="abc- transporter (atp binding component) like domain"/>
    <property type="match status" value="1"/>
</dbReference>
<feature type="domain" description="ABC transporter" evidence="5">
    <location>
        <begin position="45"/>
        <end position="270"/>
    </location>
</feature>
<dbReference type="SMART" id="SM00382">
    <property type="entry name" value="AAA"/>
    <property type="match status" value="1"/>
</dbReference>
<keyword evidence="3" id="KW-0547">Nucleotide-binding</keyword>
<evidence type="ECO:0000256" key="4">
    <source>
        <dbReference type="ARBA" id="ARBA00022840"/>
    </source>
</evidence>
<dbReference type="Gene3D" id="3.40.50.300">
    <property type="entry name" value="P-loop containing nucleotide triphosphate hydrolases"/>
    <property type="match status" value="1"/>
</dbReference>
<dbReference type="GO" id="GO:0140359">
    <property type="term" value="F:ABC-type transporter activity"/>
    <property type="evidence" value="ECO:0007669"/>
    <property type="project" value="InterPro"/>
</dbReference>
<dbReference type="GO" id="GO:0005524">
    <property type="term" value="F:ATP binding"/>
    <property type="evidence" value="ECO:0007669"/>
    <property type="project" value="UniProtKB-KW"/>
</dbReference>
<dbReference type="SUPFAM" id="SSF52540">
    <property type="entry name" value="P-loop containing nucleoside triphosphate hydrolases"/>
    <property type="match status" value="1"/>
</dbReference>
<dbReference type="InterPro" id="IPR003593">
    <property type="entry name" value="AAA+_ATPase"/>
</dbReference>
<accession>A0A4R9LVM1</accession>
<dbReference type="InterPro" id="IPR029439">
    <property type="entry name" value="Wzt_C"/>
</dbReference>
<evidence type="ECO:0000256" key="1">
    <source>
        <dbReference type="ARBA" id="ARBA00005417"/>
    </source>
</evidence>
<dbReference type="GO" id="GO:0016887">
    <property type="term" value="F:ATP hydrolysis activity"/>
    <property type="evidence" value="ECO:0007669"/>
    <property type="project" value="InterPro"/>
</dbReference>